<evidence type="ECO:0000313" key="3">
    <source>
        <dbReference type="EMBL" id="CAB4790195.1"/>
    </source>
</evidence>
<dbReference type="SUPFAM" id="SSF51679">
    <property type="entry name" value="Bacterial luciferase-like"/>
    <property type="match status" value="1"/>
</dbReference>
<reference evidence="4" key="1">
    <citation type="submission" date="2020-05" db="EMBL/GenBank/DDBJ databases">
        <authorList>
            <person name="Chiriac C."/>
            <person name="Salcher M."/>
            <person name="Ghai R."/>
            <person name="Kavagutti S V."/>
        </authorList>
    </citation>
    <scope>NUCLEOTIDE SEQUENCE</scope>
</reference>
<dbReference type="GO" id="GO:0016705">
    <property type="term" value="F:oxidoreductase activity, acting on paired donors, with incorporation or reduction of molecular oxygen"/>
    <property type="evidence" value="ECO:0007669"/>
    <property type="project" value="InterPro"/>
</dbReference>
<dbReference type="Gene3D" id="3.20.20.30">
    <property type="entry name" value="Luciferase-like domain"/>
    <property type="match status" value="1"/>
</dbReference>
<dbReference type="InterPro" id="IPR011251">
    <property type="entry name" value="Luciferase-like_dom"/>
</dbReference>
<feature type="domain" description="Luciferase-like" evidence="2">
    <location>
        <begin position="13"/>
        <end position="325"/>
    </location>
</feature>
<dbReference type="InterPro" id="IPR050564">
    <property type="entry name" value="F420-G6PD/mer"/>
</dbReference>
<dbReference type="CDD" id="cd01097">
    <property type="entry name" value="Tetrahydromethanopterin_reductase"/>
    <property type="match status" value="1"/>
</dbReference>
<dbReference type="InterPro" id="IPR036661">
    <property type="entry name" value="Luciferase-like_sf"/>
</dbReference>
<evidence type="ECO:0000256" key="1">
    <source>
        <dbReference type="ARBA" id="ARBA00023002"/>
    </source>
</evidence>
<dbReference type="Pfam" id="PF00296">
    <property type="entry name" value="Bac_luciferase"/>
    <property type="match status" value="1"/>
</dbReference>
<evidence type="ECO:0000313" key="4">
    <source>
        <dbReference type="EMBL" id="CAB4793484.1"/>
    </source>
</evidence>
<dbReference type="PANTHER" id="PTHR43244:SF1">
    <property type="entry name" value="5,10-METHYLENETETRAHYDROMETHANOPTERIN REDUCTASE"/>
    <property type="match status" value="1"/>
</dbReference>
<dbReference type="PANTHER" id="PTHR43244">
    <property type="match status" value="1"/>
</dbReference>
<dbReference type="NCBIfam" id="TIGR03559">
    <property type="entry name" value="F420_Rv3520c"/>
    <property type="match status" value="1"/>
</dbReference>
<dbReference type="EMBL" id="CAFAAH010000029">
    <property type="protein sequence ID" value="CAB4790195.1"/>
    <property type="molecule type" value="Genomic_DNA"/>
</dbReference>
<name>A0A6J6XD53_9ZZZZ</name>
<gene>
    <name evidence="4" type="ORF">UFOPK2925_01638</name>
    <name evidence="3" type="ORF">UFOPK2996_00371</name>
</gene>
<keyword evidence="1" id="KW-0560">Oxidoreductase</keyword>
<proteinExistence type="predicted"/>
<dbReference type="InterPro" id="IPR019951">
    <property type="entry name" value="F420_OxRdatse_Rv3520c_pred"/>
</dbReference>
<dbReference type="AlphaFoldDB" id="A0A6J6XD53"/>
<organism evidence="4">
    <name type="scientific">freshwater metagenome</name>
    <dbReference type="NCBI Taxonomy" id="449393"/>
    <lineage>
        <taxon>unclassified sequences</taxon>
        <taxon>metagenomes</taxon>
        <taxon>ecological metagenomes</taxon>
    </lineage>
</organism>
<evidence type="ECO:0000259" key="2">
    <source>
        <dbReference type="Pfam" id="PF00296"/>
    </source>
</evidence>
<sequence>MKLGVNFGYQDWGSNLEGALAVAREADRLGYSSGWTAEAYGTDAVTPLTWMLANTENMSFAPAIMQMPARTPAMTAMTAATLDLMSGGRFMLGLGASGPQVAEGWHGEAYGKPLGRTREYVEIVRTILRREGPLEHHGAHYDIPYTGPDATGLGKPLKIIVHPRRADIPIYLAAIGPKNVELAAEIADGWLPIFFSPERYADAFGDAVEAGFAKAGGDKSLANFDIAPTVNVLLGDDLEMLRGFAKPMIALYVGGMGARGKNFYNDLACRYGYEAEAKEIQDLYLDGKKREAAAAVPDSLVDEIALIGPKERIADRLDAWRESGVGTLIVGSAQIEAIRVMAELCL</sequence>
<protein>
    <submittedName>
        <fullName evidence="4">Unannotated protein</fullName>
    </submittedName>
</protein>
<dbReference type="EMBL" id="CAEZZU010000324">
    <property type="protein sequence ID" value="CAB4793484.1"/>
    <property type="molecule type" value="Genomic_DNA"/>
</dbReference>
<accession>A0A6J6XD53</accession>